<dbReference type="InterPro" id="IPR036397">
    <property type="entry name" value="RNaseH_sf"/>
</dbReference>
<dbReference type="WBParaSite" id="HCON_00147880-00001">
    <property type="protein sequence ID" value="HCON_00147880-00001"/>
    <property type="gene ID" value="HCON_00147880"/>
</dbReference>
<evidence type="ECO:0000313" key="3">
    <source>
        <dbReference type="WBParaSite" id="HCON_00147880-00001"/>
    </source>
</evidence>
<name>A0A7I4YU79_HAECO</name>
<dbReference type="OrthoDB" id="7951431at2759"/>
<sequence length="327" mass="37282">MGRCSKTIAETLSVSRRTVDPTIKRFKELGTLENHPGRGRETTATSTRNVKVVRDMVRRNPKRSMRKIAKKLGISHTSARRIVKEKLGLTPYRCRKVHLLTASMKKNRVQKCKMLLQRFASARHRDIVFSDEKQFTLESTFNRQNDRVLCSTAEEANESGRIHGRSGHAEKIMVWAAITYDAKSPLVFIDSDVKINTGVYLESVLKNTLLPWTQCHFGSRPFVSQQDSAPAHRAKVTQQWCRDTLPGFISAQEWPSNSPDLNPMDYSVWSLLESKACSMRHHSIDSLKGGLLRAWEEIPLEYLRATVDDFPSRLRACVRARGGIFEI</sequence>
<dbReference type="InterPro" id="IPR009057">
    <property type="entry name" value="Homeodomain-like_sf"/>
</dbReference>
<dbReference type="PANTHER" id="PTHR46068:SF1">
    <property type="entry name" value="TRANSPOSASE IS30-LIKE HTH DOMAIN-CONTAINING PROTEIN"/>
    <property type="match status" value="1"/>
</dbReference>
<evidence type="ECO:0000313" key="2">
    <source>
        <dbReference type="Proteomes" id="UP000025227"/>
    </source>
</evidence>
<dbReference type="Gene3D" id="3.30.420.10">
    <property type="entry name" value="Ribonuclease H-like superfamily/Ribonuclease H"/>
    <property type="match status" value="1"/>
</dbReference>
<protein>
    <submittedName>
        <fullName evidence="3">HTH_11 domain-containing protein</fullName>
    </submittedName>
</protein>
<dbReference type="SUPFAM" id="SSF46689">
    <property type="entry name" value="Homeodomain-like"/>
    <property type="match status" value="1"/>
</dbReference>
<dbReference type="OMA" id="HIEIYRD"/>
<comment type="subcellular location">
    <subcellularLocation>
        <location evidence="1">Nucleus</location>
    </subcellularLocation>
</comment>
<organism evidence="2 3">
    <name type="scientific">Haemonchus contortus</name>
    <name type="common">Barber pole worm</name>
    <dbReference type="NCBI Taxonomy" id="6289"/>
    <lineage>
        <taxon>Eukaryota</taxon>
        <taxon>Metazoa</taxon>
        <taxon>Ecdysozoa</taxon>
        <taxon>Nematoda</taxon>
        <taxon>Chromadorea</taxon>
        <taxon>Rhabditida</taxon>
        <taxon>Rhabditina</taxon>
        <taxon>Rhabditomorpha</taxon>
        <taxon>Strongyloidea</taxon>
        <taxon>Trichostrongylidae</taxon>
        <taxon>Haemonchus</taxon>
    </lineage>
</organism>
<dbReference type="GO" id="GO:0005634">
    <property type="term" value="C:nucleus"/>
    <property type="evidence" value="ECO:0007669"/>
    <property type="project" value="UniProtKB-SubCell"/>
</dbReference>
<dbReference type="Proteomes" id="UP000025227">
    <property type="component" value="Unplaced"/>
</dbReference>
<keyword evidence="2" id="KW-1185">Reference proteome</keyword>
<reference evidence="3" key="1">
    <citation type="submission" date="2020-12" db="UniProtKB">
        <authorList>
            <consortium name="WormBaseParasite"/>
        </authorList>
    </citation>
    <scope>IDENTIFICATION</scope>
    <source>
        <strain evidence="3">MHco3</strain>
    </source>
</reference>
<accession>A0A7I4YU79</accession>
<dbReference type="GO" id="GO:0003676">
    <property type="term" value="F:nucleic acid binding"/>
    <property type="evidence" value="ECO:0007669"/>
    <property type="project" value="InterPro"/>
</dbReference>
<proteinExistence type="predicted"/>
<evidence type="ECO:0000256" key="1">
    <source>
        <dbReference type="ARBA" id="ARBA00004123"/>
    </source>
</evidence>
<dbReference type="AlphaFoldDB" id="A0A7I4YU79"/>
<dbReference type="PANTHER" id="PTHR46068">
    <property type="entry name" value="PROTEIN CBG27172"/>
    <property type="match status" value="1"/>
</dbReference>